<feature type="compositionally biased region" description="Basic and acidic residues" evidence="1">
    <location>
        <begin position="178"/>
        <end position="189"/>
    </location>
</feature>
<feature type="compositionally biased region" description="Basic and acidic residues" evidence="1">
    <location>
        <begin position="125"/>
        <end position="137"/>
    </location>
</feature>
<dbReference type="AlphaFoldDB" id="A0A2W4XN40"/>
<gene>
    <name evidence="2" type="ORF">DCF15_07100</name>
</gene>
<feature type="region of interest" description="Disordered" evidence="1">
    <location>
        <begin position="274"/>
        <end position="295"/>
    </location>
</feature>
<proteinExistence type="predicted"/>
<sequence length="457" mass="49485">MAIKTSAIHGSEQSGVEETEIRAAEATARLARTATAIGGAAVRAGVDKVKEALRQRQERLATAPELRGNLYNDYREAFISRGVPKEIAEEAAAGLVQNESAENNEAISTANRIVSQGTFQGESQDNDRALPSGKDKQAVQQSEATQPAAMAAPPKLVERAENQSSQTQSTSQDTAAEMSKRVAFEKPPSEMKWQALQKVASQIKEETQQKPASNKKVDVQQFVEKYWDEQNQERTAIAQTLSVSGLEESYRSGLEAENVEGTTAASAARDLVTGKDTSSSPAISQAHTQIKKTHPERSPLQQMYYDVLAKQKAVSPELTELASKDLAAGKGARSSEHIRAAHDQILNRELARSGLDPHRQNWSKYSRHVTQTDPNKRDQLIAATAMRGGVSAKSTKAIIRWNSPVAAQIAQQQGSTAMANYADSVVSKAKTHSATKQMATGKVLAPFKQEGKKGVEI</sequence>
<name>A0A2W4XN40_9CYAN</name>
<comment type="caution">
    <text evidence="2">The sequence shown here is derived from an EMBL/GenBank/DDBJ whole genome shotgun (WGS) entry which is preliminary data.</text>
</comment>
<dbReference type="Proteomes" id="UP000249794">
    <property type="component" value="Unassembled WGS sequence"/>
</dbReference>
<organism evidence="2 3">
    <name type="scientific">Phormidesmis priestleyi</name>
    <dbReference type="NCBI Taxonomy" id="268141"/>
    <lineage>
        <taxon>Bacteria</taxon>
        <taxon>Bacillati</taxon>
        <taxon>Cyanobacteriota</taxon>
        <taxon>Cyanophyceae</taxon>
        <taxon>Leptolyngbyales</taxon>
        <taxon>Leptolyngbyaceae</taxon>
        <taxon>Phormidesmis</taxon>
    </lineage>
</organism>
<accession>A0A2W4XN40</accession>
<evidence type="ECO:0000256" key="1">
    <source>
        <dbReference type="SAM" id="MobiDB-lite"/>
    </source>
</evidence>
<reference evidence="2 3" key="2">
    <citation type="submission" date="2018-06" db="EMBL/GenBank/DDBJ databases">
        <title>Metagenomic assembly of (sub)arctic Cyanobacteria and their associated microbiome from non-axenic cultures.</title>
        <authorList>
            <person name="Baurain D."/>
        </authorList>
    </citation>
    <scope>NUCLEOTIDE SEQUENCE [LARGE SCALE GENOMIC DNA]</scope>
    <source>
        <strain evidence="2">ULC027bin1</strain>
    </source>
</reference>
<protein>
    <submittedName>
        <fullName evidence="2">Uncharacterized protein</fullName>
    </submittedName>
</protein>
<dbReference type="EMBL" id="QBMP01000051">
    <property type="protein sequence ID" value="PZO57452.1"/>
    <property type="molecule type" value="Genomic_DNA"/>
</dbReference>
<feature type="compositionally biased region" description="Low complexity" evidence="1">
    <location>
        <begin position="163"/>
        <end position="172"/>
    </location>
</feature>
<reference evidence="3" key="1">
    <citation type="submission" date="2018-04" db="EMBL/GenBank/DDBJ databases">
        <authorList>
            <person name="Cornet L."/>
        </authorList>
    </citation>
    <scope>NUCLEOTIDE SEQUENCE [LARGE SCALE GENOMIC DNA]</scope>
</reference>
<feature type="region of interest" description="Disordered" evidence="1">
    <location>
        <begin position="119"/>
        <end position="189"/>
    </location>
</feature>
<feature type="compositionally biased region" description="Polar residues" evidence="1">
    <location>
        <begin position="275"/>
        <end position="288"/>
    </location>
</feature>
<evidence type="ECO:0000313" key="3">
    <source>
        <dbReference type="Proteomes" id="UP000249794"/>
    </source>
</evidence>
<evidence type="ECO:0000313" key="2">
    <source>
        <dbReference type="EMBL" id="PZO57452.1"/>
    </source>
</evidence>